<sequence length="1326" mass="154227">MAGVMKRWDNVRALGALNQWRDAVDRRQAQRQAALSALSFWTRQGQAKAFYAWHEEVVMSYNHHMAGRVHGLHLKAHAYQAWHEHTARAEKRAVVGNVIQYMLHSKLTGAFEAWITWTVERQDRRQKAERLIRRWQAWNLASAFRAFQTNRLYCQRERLADMHFEKLSLRHALHMWQSEARAQALHSDKLMVAAMRWRQMSLASAFSAWVHWHQEHCQQQQFLDLVLRRWAHGHTSHAFATWQHWAQEQRALRATALQCILRLRHRQLASAFNALHSRAMYSRMKRHCIWMWRQRTLTAIFLAFRINTYKSQCARRALRFWSGKTVVRTFQAWRTFKTRRHYLSQTLAKALASWKSQTLAQAFAGWQDGALALQRKRLLLTRALGTFQHRQLHTALAAWRDGIEEATLDGQQNQLAAEHWRRKMLWTGMAALHEQCKLRRLANKGLRNLMNGRLSRAWASWVDHIQGCAIHPWDGWRNRSRNQHKTPGWWLACCLALLSEIEVTPRSGGRRLLRGLTTQRDHTADVRDEQKAVEATSALLARSQTFCQKIFYALNRWHSSWRLMDSFHQWKSQAQERKVFRALTGAAFELRYVHLGRQVLAAFCEAVHDGKQGRKALIFWQGNAAHQSFQIWRGFCQQQQSKQQKIAKALEWWHGRSLASLFKGWRSALQEQKQLRTVSAQVVWRHMAGLTQRALRGWKEGVAWQKTSQQRLDNAHALLADRKLCLTFDAWRNRCVEEHNQRVSISILQGRATARRMLGLLANWSVVVRQRRAVTEAIAMRLAGHYILKPFVAWREAAMWWGGVRRLTASALALYTSHSQAQVFCHTTRSADLRQRLTKAVSAFQNSAARAAFNAWLDNTQQMREGRAQGLAAFAVNREHAILARAIGCATRLQLSRAWRGWASYLLERREKHAMMKSAALACFASRRQQIWQRWRLHVSRQKKMRLCLKQHQAKFRRAVLVHWRAVTGDRRELREKGHILLELIGRGWVREAFQWWRGIIKAEACFRRMRLRAALTCWAKHIATRRHWAERLRGATNILMFGSLARTFTAWHVHARDMGIRQRAFAQKQKSIQAALEIGDGIARRERRLLLKETFLGWCMRARLGSVASARFRKALAGTQQLCWTSWKAVYCHKRQKAGLLVQAAARANRNSLHRWFQAWRSSTDTAFHLRQERLAEAAEFAFAQTLGWTFHSWRAAAGSGKARREALQGTLQDLFARLSHEQGPRTWLRRWRSASTRARQTHMRAQMLAQQRSQRLQQSVFSVWASYTAAMQSDPDPASPFASPRTPLADRHLIQHLALMTGHELTLCSSSHSAAGESAASEPS</sequence>
<reference evidence="1 2" key="1">
    <citation type="journal article" date="2024" name="Nat. Commun.">
        <title>Phylogenomics reveals the evolutionary origins of lichenization in chlorophyte algae.</title>
        <authorList>
            <person name="Puginier C."/>
            <person name="Libourel C."/>
            <person name="Otte J."/>
            <person name="Skaloud P."/>
            <person name="Haon M."/>
            <person name="Grisel S."/>
            <person name="Petersen M."/>
            <person name="Berrin J.G."/>
            <person name="Delaux P.M."/>
            <person name="Dal Grande F."/>
            <person name="Keller J."/>
        </authorList>
    </citation>
    <scope>NUCLEOTIDE SEQUENCE [LARGE SCALE GENOMIC DNA]</scope>
    <source>
        <strain evidence="1 2">SAG 2523</strain>
    </source>
</reference>
<dbReference type="EMBL" id="JALJOV010000369">
    <property type="protein sequence ID" value="KAK9864307.1"/>
    <property type="molecule type" value="Genomic_DNA"/>
</dbReference>
<dbReference type="InterPro" id="IPR052270">
    <property type="entry name" value="CACF_protein"/>
</dbReference>
<evidence type="ECO:0008006" key="3">
    <source>
        <dbReference type="Google" id="ProtNLM"/>
    </source>
</evidence>
<dbReference type="PANTHER" id="PTHR22028:SF9">
    <property type="entry name" value="SFI1 SPINDLE BODY DOMAIN-CONTAINING PROTEIN"/>
    <property type="match status" value="1"/>
</dbReference>
<gene>
    <name evidence="1" type="ORF">WJX84_008517</name>
</gene>
<evidence type="ECO:0000313" key="2">
    <source>
        <dbReference type="Proteomes" id="UP001485043"/>
    </source>
</evidence>
<organism evidence="1 2">
    <name type="scientific">Apatococcus fuscideae</name>
    <dbReference type="NCBI Taxonomy" id="2026836"/>
    <lineage>
        <taxon>Eukaryota</taxon>
        <taxon>Viridiplantae</taxon>
        <taxon>Chlorophyta</taxon>
        <taxon>core chlorophytes</taxon>
        <taxon>Trebouxiophyceae</taxon>
        <taxon>Chlorellales</taxon>
        <taxon>Chlorellaceae</taxon>
        <taxon>Apatococcus</taxon>
    </lineage>
</organism>
<dbReference type="PANTHER" id="PTHR22028">
    <property type="entry name" value="SFI1 SPINDLE BODY DOMAIN-CONTAINING PROTEIN-RELATED"/>
    <property type="match status" value="1"/>
</dbReference>
<protein>
    <recommendedName>
        <fullName evidence="3">Sfi1 spindle body domain-containing protein</fullName>
    </recommendedName>
</protein>
<comment type="caution">
    <text evidence="1">The sequence shown here is derived from an EMBL/GenBank/DDBJ whole genome shotgun (WGS) entry which is preliminary data.</text>
</comment>
<name>A0AAW1T5J7_9CHLO</name>
<accession>A0AAW1T5J7</accession>
<dbReference type="Proteomes" id="UP001485043">
    <property type="component" value="Unassembled WGS sequence"/>
</dbReference>
<dbReference type="GO" id="GO:0019902">
    <property type="term" value="F:phosphatase binding"/>
    <property type="evidence" value="ECO:0007669"/>
    <property type="project" value="TreeGrafter"/>
</dbReference>
<proteinExistence type="predicted"/>
<keyword evidence="2" id="KW-1185">Reference proteome</keyword>
<evidence type="ECO:0000313" key="1">
    <source>
        <dbReference type="EMBL" id="KAK9864307.1"/>
    </source>
</evidence>